<reference evidence="3" key="1">
    <citation type="submission" date="2023-05" db="EMBL/GenBank/DDBJ databases">
        <authorList>
            <person name="Huff M."/>
        </authorList>
    </citation>
    <scope>NUCLEOTIDE SEQUENCE</scope>
</reference>
<evidence type="ECO:0000313" key="3">
    <source>
        <dbReference type="EMBL" id="CAI9767088.1"/>
    </source>
</evidence>
<dbReference type="Proteomes" id="UP000834106">
    <property type="component" value="Chromosome 8"/>
</dbReference>
<name>A0AAD1ZDU6_9LAMI</name>
<protein>
    <recommendedName>
        <fullName evidence="2">DUF4005 domain-containing protein</fullName>
    </recommendedName>
</protein>
<feature type="region of interest" description="Disordered" evidence="1">
    <location>
        <begin position="1"/>
        <end position="204"/>
    </location>
</feature>
<keyword evidence="4" id="KW-1185">Reference proteome</keyword>
<proteinExistence type="predicted"/>
<accession>A0AAD1ZDU6</accession>
<organism evidence="3 4">
    <name type="scientific">Fraxinus pennsylvanica</name>
    <dbReference type="NCBI Taxonomy" id="56036"/>
    <lineage>
        <taxon>Eukaryota</taxon>
        <taxon>Viridiplantae</taxon>
        <taxon>Streptophyta</taxon>
        <taxon>Embryophyta</taxon>
        <taxon>Tracheophyta</taxon>
        <taxon>Spermatophyta</taxon>
        <taxon>Magnoliopsida</taxon>
        <taxon>eudicotyledons</taxon>
        <taxon>Gunneridae</taxon>
        <taxon>Pentapetalae</taxon>
        <taxon>asterids</taxon>
        <taxon>lamiids</taxon>
        <taxon>Lamiales</taxon>
        <taxon>Oleaceae</taxon>
        <taxon>Oleeae</taxon>
        <taxon>Fraxinus</taxon>
    </lineage>
</organism>
<evidence type="ECO:0000259" key="2">
    <source>
        <dbReference type="Pfam" id="PF13178"/>
    </source>
</evidence>
<dbReference type="Pfam" id="PF13178">
    <property type="entry name" value="DUF4005"/>
    <property type="match status" value="1"/>
</dbReference>
<dbReference type="AlphaFoldDB" id="A0AAD1ZDU6"/>
<gene>
    <name evidence="3" type="ORF">FPE_LOCUS14518</name>
</gene>
<sequence>METEKSNPSLEKVCNSAAADISKQEIVKSSENSDYSSAVVDEPALSEAPLPVTENVPQSDHPAVQPHSPKNGAEIEMHPSIIDELGSNEKQTGKENQKIRRRRSLPPQHEFPENVSQNTPSMPSYMQATESAKAKLRAQGASKLSEDGSESGSVRRHSLPASANGKLNSLSPRVQRPVQGDDKGGSKNNKSLMSSKDDKGLQPG</sequence>
<dbReference type="InterPro" id="IPR025064">
    <property type="entry name" value="DUF4005"/>
</dbReference>
<evidence type="ECO:0000256" key="1">
    <source>
        <dbReference type="SAM" id="MobiDB-lite"/>
    </source>
</evidence>
<evidence type="ECO:0000313" key="4">
    <source>
        <dbReference type="Proteomes" id="UP000834106"/>
    </source>
</evidence>
<feature type="compositionally biased region" description="Polar residues" evidence="1">
    <location>
        <begin position="114"/>
        <end position="130"/>
    </location>
</feature>
<dbReference type="EMBL" id="OU503043">
    <property type="protein sequence ID" value="CAI9767088.1"/>
    <property type="molecule type" value="Genomic_DNA"/>
</dbReference>
<feature type="domain" description="DUF4005" evidence="2">
    <location>
        <begin position="113"/>
        <end position="175"/>
    </location>
</feature>
<feature type="compositionally biased region" description="Basic and acidic residues" evidence="1">
    <location>
        <begin position="195"/>
        <end position="204"/>
    </location>
</feature>